<proteinExistence type="predicted"/>
<dbReference type="Proteomes" id="UP000012329">
    <property type="component" value="Unassembled WGS sequence"/>
</dbReference>
<sequence length="44" mass="5200">MGFLFKIFFRFLMKNNSVFKKLKLIVIDVDGVLTDGKLYYNEHG</sequence>
<comment type="caution">
    <text evidence="1">The sequence shown here is derived from an EMBL/GenBank/DDBJ whole genome shotgun (WGS) entry which is preliminary data.</text>
</comment>
<organism evidence="1 2">
    <name type="scientific">Leptospira interrogans str. 2002000626</name>
    <dbReference type="NCBI Taxonomy" id="996803"/>
    <lineage>
        <taxon>Bacteria</taxon>
        <taxon>Pseudomonadati</taxon>
        <taxon>Spirochaetota</taxon>
        <taxon>Spirochaetia</taxon>
        <taxon>Leptospirales</taxon>
        <taxon>Leptospiraceae</taxon>
        <taxon>Leptospira</taxon>
    </lineage>
</organism>
<gene>
    <name evidence="1" type="ORF">LEP1GSC029_1422</name>
</gene>
<evidence type="ECO:0008006" key="3">
    <source>
        <dbReference type="Google" id="ProtNLM"/>
    </source>
</evidence>
<evidence type="ECO:0000313" key="1">
    <source>
        <dbReference type="EMBL" id="EMY07123.1"/>
    </source>
</evidence>
<protein>
    <recommendedName>
        <fullName evidence="3">3-deoxy-D-manno-octulosonate 8-phosphate phosphatase</fullName>
    </recommendedName>
</protein>
<dbReference type="AlphaFoldDB" id="A0A829D7R0"/>
<evidence type="ECO:0000313" key="2">
    <source>
        <dbReference type="Proteomes" id="UP000012329"/>
    </source>
</evidence>
<dbReference type="EMBL" id="AFJL02000001">
    <property type="protein sequence ID" value="EMY07123.1"/>
    <property type="molecule type" value="Genomic_DNA"/>
</dbReference>
<reference evidence="1 2" key="1">
    <citation type="submission" date="2013-02" db="EMBL/GenBank/DDBJ databases">
        <authorList>
            <person name="Harkins D.M."/>
            <person name="Durkin A.S."/>
            <person name="Brinkac L.M."/>
            <person name="Haft D.H."/>
            <person name="Selengut J.D."/>
            <person name="Sanka R."/>
            <person name="DePew J."/>
            <person name="Purushe J."/>
            <person name="Whelen A.C."/>
            <person name="Vinetz J.M."/>
            <person name="Sutton G.G."/>
            <person name="Nierman W.C."/>
            <person name="Fouts D.E."/>
        </authorList>
    </citation>
    <scope>NUCLEOTIDE SEQUENCE [LARGE SCALE GENOMIC DNA]</scope>
    <source>
        <strain evidence="1 2">2002000626</strain>
    </source>
</reference>
<name>A0A829D7R0_LEPIR</name>
<accession>A0A829D7R0</accession>
<feature type="non-terminal residue" evidence="1">
    <location>
        <position position="44"/>
    </location>
</feature>
<dbReference type="InterPro" id="IPR023214">
    <property type="entry name" value="HAD_sf"/>
</dbReference>
<dbReference type="Gene3D" id="3.40.50.1000">
    <property type="entry name" value="HAD superfamily/HAD-like"/>
    <property type="match status" value="1"/>
</dbReference>